<dbReference type="GO" id="GO:0046872">
    <property type="term" value="F:metal ion binding"/>
    <property type="evidence" value="ECO:0007669"/>
    <property type="project" value="UniProtKB-KW"/>
</dbReference>
<dbReference type="GO" id="GO:0051537">
    <property type="term" value="F:2 iron, 2 sulfur cluster binding"/>
    <property type="evidence" value="ECO:0007669"/>
    <property type="project" value="UniProtKB-KW"/>
</dbReference>
<protein>
    <submittedName>
        <fullName evidence="10">Ferredoxin subunit of nitrite reductase or a ring-hydroxylating dioxygenase</fullName>
    </submittedName>
</protein>
<dbReference type="EMBL" id="FZOF01000032">
    <property type="protein sequence ID" value="SNT50720.1"/>
    <property type="molecule type" value="Genomic_DNA"/>
</dbReference>
<comment type="cofactor">
    <cofactor evidence="5">
        <name>[2Fe-2S] cluster</name>
        <dbReference type="ChEBI" id="CHEBI:190135"/>
    </cofactor>
</comment>
<keyword evidence="1" id="KW-0001">2Fe-2S</keyword>
<dbReference type="PANTHER" id="PTHR21496">
    <property type="entry name" value="FERREDOXIN-RELATED"/>
    <property type="match status" value="1"/>
</dbReference>
<keyword evidence="11" id="KW-1185">Reference proteome</keyword>
<dbReference type="InterPro" id="IPR017941">
    <property type="entry name" value="Rieske_2Fe-2S"/>
</dbReference>
<dbReference type="Proteomes" id="UP000198280">
    <property type="component" value="Unassembled WGS sequence"/>
</dbReference>
<dbReference type="Gene3D" id="2.102.10.10">
    <property type="entry name" value="Rieske [2Fe-2S] iron-sulphur domain"/>
    <property type="match status" value="1"/>
</dbReference>
<keyword evidence="10" id="KW-0223">Dioxygenase</keyword>
<keyword evidence="3" id="KW-0408">Iron</keyword>
<dbReference type="Pfam" id="PF09990">
    <property type="entry name" value="DUF2231"/>
    <property type="match status" value="1"/>
</dbReference>
<dbReference type="InterPro" id="IPR036922">
    <property type="entry name" value="Rieske_2Fe-2S_sf"/>
</dbReference>
<evidence type="ECO:0000256" key="2">
    <source>
        <dbReference type="ARBA" id="ARBA00022723"/>
    </source>
</evidence>
<dbReference type="GO" id="GO:0004497">
    <property type="term" value="F:monooxygenase activity"/>
    <property type="evidence" value="ECO:0007669"/>
    <property type="project" value="UniProtKB-ARBA"/>
</dbReference>
<proteinExistence type="inferred from homology"/>
<feature type="transmembrane region" description="Helical" evidence="8">
    <location>
        <begin position="95"/>
        <end position="112"/>
    </location>
</feature>
<evidence type="ECO:0000256" key="6">
    <source>
        <dbReference type="ARBA" id="ARBA00038001"/>
    </source>
</evidence>
<evidence type="ECO:0000256" key="3">
    <source>
        <dbReference type="ARBA" id="ARBA00023004"/>
    </source>
</evidence>
<dbReference type="PROSITE" id="PS51296">
    <property type="entry name" value="RIESKE"/>
    <property type="match status" value="1"/>
</dbReference>
<keyword evidence="8" id="KW-0472">Membrane</keyword>
<evidence type="ECO:0000256" key="1">
    <source>
        <dbReference type="ARBA" id="ARBA00022714"/>
    </source>
</evidence>
<dbReference type="AlphaFoldDB" id="A0A239N7K4"/>
<dbReference type="InterPro" id="IPR019251">
    <property type="entry name" value="DUF2231_TM"/>
</dbReference>
<keyword evidence="8" id="KW-1133">Transmembrane helix</keyword>
<evidence type="ECO:0000256" key="4">
    <source>
        <dbReference type="ARBA" id="ARBA00023014"/>
    </source>
</evidence>
<dbReference type="Pfam" id="PF00355">
    <property type="entry name" value="Rieske"/>
    <property type="match status" value="1"/>
</dbReference>
<organism evidence="10 11">
    <name type="scientific">Actinacidiphila glaucinigra</name>
    <dbReference type="NCBI Taxonomy" id="235986"/>
    <lineage>
        <taxon>Bacteria</taxon>
        <taxon>Bacillati</taxon>
        <taxon>Actinomycetota</taxon>
        <taxon>Actinomycetes</taxon>
        <taxon>Kitasatosporales</taxon>
        <taxon>Streptomycetaceae</taxon>
        <taxon>Actinacidiphila</taxon>
    </lineage>
</organism>
<evidence type="ECO:0000256" key="7">
    <source>
        <dbReference type="SAM" id="MobiDB-lite"/>
    </source>
</evidence>
<evidence type="ECO:0000313" key="11">
    <source>
        <dbReference type="Proteomes" id="UP000198280"/>
    </source>
</evidence>
<keyword evidence="4" id="KW-0411">Iron-sulfur</keyword>
<evidence type="ECO:0000313" key="10">
    <source>
        <dbReference type="EMBL" id="SNT50720.1"/>
    </source>
</evidence>
<keyword evidence="10" id="KW-0560">Oxidoreductase</keyword>
<feature type="transmembrane region" description="Helical" evidence="8">
    <location>
        <begin position="124"/>
        <end position="145"/>
    </location>
</feature>
<comment type="similarity">
    <text evidence="6">Belongs to the bacterial ring-hydroxylating dioxygenase ferredoxin component family.</text>
</comment>
<accession>A0A239N7K4</accession>
<evidence type="ECO:0000256" key="5">
    <source>
        <dbReference type="ARBA" id="ARBA00034078"/>
    </source>
</evidence>
<keyword evidence="2" id="KW-0479">Metal-binding</keyword>
<feature type="region of interest" description="Disordered" evidence="7">
    <location>
        <begin position="1"/>
        <end position="21"/>
    </location>
</feature>
<dbReference type="GO" id="GO:0016705">
    <property type="term" value="F:oxidoreductase activity, acting on paired donors, with incorporation or reduction of molecular oxygen"/>
    <property type="evidence" value="ECO:0007669"/>
    <property type="project" value="UniProtKB-ARBA"/>
</dbReference>
<dbReference type="GO" id="GO:0051213">
    <property type="term" value="F:dioxygenase activity"/>
    <property type="evidence" value="ECO:0007669"/>
    <property type="project" value="UniProtKB-KW"/>
</dbReference>
<gene>
    <name evidence="10" type="ORF">SAMN05216252_13242</name>
</gene>
<keyword evidence="8" id="KW-0812">Transmembrane</keyword>
<name>A0A239N7K4_9ACTN</name>
<evidence type="ECO:0000256" key="8">
    <source>
        <dbReference type="SAM" id="Phobius"/>
    </source>
</evidence>
<evidence type="ECO:0000259" key="9">
    <source>
        <dbReference type="PROSITE" id="PS51296"/>
    </source>
</evidence>
<sequence length="300" mass="32070">MRLMSRHTHEKQGSPNGPVPAAMDTLEEQEWLDGPAAGVRRAVRALPLGRGRDALRGLWLGHPLHPVLVQVPIGAWTCAGILDLLPGESRAARRLVAVGLVSAGPAALAGWVDWAEQRPRQARVGLVHATANLAAVTAYAASLAYRIKGRPLLGRALGFGGMTLATMGGVLGGHLAYRQGAGVNHAEAVPVLVEPGWHRIGVPQDFPVGEPVRRMADEVAVVVVREYDGRFHALADRCNHMNGPLHEGKVLEGCLECPWHGSQFRLSDGANVQGPATAPQPRFDCRISPDGQVEVRLGRN</sequence>
<dbReference type="CDD" id="cd03467">
    <property type="entry name" value="Rieske"/>
    <property type="match status" value="1"/>
</dbReference>
<dbReference type="PANTHER" id="PTHR21496:SF0">
    <property type="entry name" value="RIESKE DOMAIN-CONTAINING PROTEIN"/>
    <property type="match status" value="1"/>
</dbReference>
<feature type="transmembrane region" description="Helical" evidence="8">
    <location>
        <begin position="157"/>
        <end position="177"/>
    </location>
</feature>
<reference evidence="10 11" key="1">
    <citation type="submission" date="2017-06" db="EMBL/GenBank/DDBJ databases">
        <authorList>
            <person name="Kim H.J."/>
            <person name="Triplett B.A."/>
        </authorList>
    </citation>
    <scope>NUCLEOTIDE SEQUENCE [LARGE SCALE GENOMIC DNA]</scope>
    <source>
        <strain evidence="10 11">CGMCC 4.1858</strain>
    </source>
</reference>
<feature type="domain" description="Rieske" evidence="9">
    <location>
        <begin position="197"/>
        <end position="294"/>
    </location>
</feature>
<dbReference type="SUPFAM" id="SSF50022">
    <property type="entry name" value="ISP domain"/>
    <property type="match status" value="1"/>
</dbReference>